<organism evidence="4">
    <name type="scientific">Corethron hystrix</name>
    <dbReference type="NCBI Taxonomy" id="216773"/>
    <lineage>
        <taxon>Eukaryota</taxon>
        <taxon>Sar</taxon>
        <taxon>Stramenopiles</taxon>
        <taxon>Ochrophyta</taxon>
        <taxon>Bacillariophyta</taxon>
        <taxon>Coscinodiscophyceae</taxon>
        <taxon>Corethrophycidae</taxon>
        <taxon>Corethrales</taxon>
        <taxon>Corethraceae</taxon>
        <taxon>Corethron</taxon>
    </lineage>
</organism>
<accession>A0A6U5DNM4</accession>
<dbReference type="InterPro" id="IPR036224">
    <property type="entry name" value="GINS_bundle-like_dom_sf"/>
</dbReference>
<dbReference type="AlphaFoldDB" id="A0A6U5DNM4"/>
<proteinExistence type="predicted"/>
<dbReference type="PANTHER" id="PTHR12772">
    <property type="entry name" value="DNA REPLICATION COMPLEX GINS PROTEIN PSF2"/>
    <property type="match status" value="1"/>
</dbReference>
<dbReference type="CDD" id="cd11712">
    <property type="entry name" value="GINS_A_psf2"/>
    <property type="match status" value="1"/>
</dbReference>
<dbReference type="Gene3D" id="1.20.58.1020">
    <property type="match status" value="1"/>
</dbReference>
<evidence type="ECO:0000313" key="4">
    <source>
        <dbReference type="EMBL" id="CAD8875012.1"/>
    </source>
</evidence>
<dbReference type="GO" id="GO:0000727">
    <property type="term" value="P:double-strand break repair via break-induced replication"/>
    <property type="evidence" value="ECO:0007669"/>
    <property type="project" value="TreeGrafter"/>
</dbReference>
<dbReference type="SUPFAM" id="SSF158573">
    <property type="entry name" value="GINS helical bundle-like"/>
    <property type="match status" value="1"/>
</dbReference>
<protein>
    <recommendedName>
        <fullName evidence="2">DNA replication complex GINS protein PSF2 N-terminal domain-containing protein</fullName>
    </recommendedName>
</protein>
<sequence length="293" mass="31972">MPAANRSDTKDSFAVQRLLATSTTNVTVVPHYTSSSPPSLLSGRIPALTASLPATVPLWAALSLKRMGLCTIVPPKWLTILNLRAVVRWEKDVDKESFVGEEPEEEGGARLPRHWQEIGGLITQAQDWEERDGVRSLLEDVRNLREEKMRQSLHTISRTAMAPPVEAEDGLTPEAAPIPVLDVTGIGSVEIASVRPFVREAFGTHLKYVLAGTERGEGRVVGRATATGRRRTDLRGAISQVAVSGENEGDNGLERPRPLTEDETRGDSVLAGEKITNPSSSIRSGSRLRRFRS</sequence>
<gene>
    <name evidence="3" type="ORF">CHYS00102_LOCUS2186</name>
    <name evidence="4" type="ORF">CHYS00102_LOCUS2187</name>
</gene>
<feature type="domain" description="DNA replication complex GINS protein PSF2 N-terminal" evidence="2">
    <location>
        <begin position="23"/>
        <end position="73"/>
    </location>
</feature>
<feature type="region of interest" description="Disordered" evidence="1">
    <location>
        <begin position="242"/>
        <end position="293"/>
    </location>
</feature>
<reference evidence="4" key="1">
    <citation type="submission" date="2021-01" db="EMBL/GenBank/DDBJ databases">
        <authorList>
            <person name="Corre E."/>
            <person name="Pelletier E."/>
            <person name="Niang G."/>
            <person name="Scheremetjew M."/>
            <person name="Finn R."/>
            <person name="Kale V."/>
            <person name="Holt S."/>
            <person name="Cochrane G."/>
            <person name="Meng A."/>
            <person name="Brown T."/>
            <person name="Cohen L."/>
        </authorList>
    </citation>
    <scope>NUCLEOTIDE SEQUENCE</scope>
    <source>
        <strain evidence="4">308</strain>
    </source>
</reference>
<name>A0A6U5DNM4_9STRA</name>
<dbReference type="Gene3D" id="3.40.5.50">
    <property type="match status" value="1"/>
</dbReference>
<feature type="compositionally biased region" description="Basic and acidic residues" evidence="1">
    <location>
        <begin position="252"/>
        <end position="266"/>
    </location>
</feature>
<evidence type="ECO:0000256" key="1">
    <source>
        <dbReference type="SAM" id="MobiDB-lite"/>
    </source>
</evidence>
<dbReference type="PANTHER" id="PTHR12772:SF0">
    <property type="entry name" value="DNA REPLICATION COMPLEX GINS PROTEIN PSF2"/>
    <property type="match status" value="1"/>
</dbReference>
<dbReference type="GO" id="GO:0000811">
    <property type="term" value="C:GINS complex"/>
    <property type="evidence" value="ECO:0007669"/>
    <property type="project" value="TreeGrafter"/>
</dbReference>
<dbReference type="InterPro" id="IPR056784">
    <property type="entry name" value="PSF2_N"/>
</dbReference>
<dbReference type="Pfam" id="PF25005">
    <property type="entry name" value="PSF2_N"/>
    <property type="match status" value="1"/>
</dbReference>
<dbReference type="GO" id="GO:0006260">
    <property type="term" value="P:DNA replication"/>
    <property type="evidence" value="ECO:0007669"/>
    <property type="project" value="InterPro"/>
</dbReference>
<dbReference type="EMBL" id="HBFR01003185">
    <property type="protein sequence ID" value="CAD8875012.1"/>
    <property type="molecule type" value="Transcribed_RNA"/>
</dbReference>
<evidence type="ECO:0000313" key="3">
    <source>
        <dbReference type="EMBL" id="CAD8875011.1"/>
    </source>
</evidence>
<evidence type="ECO:0000259" key="2">
    <source>
        <dbReference type="Pfam" id="PF25005"/>
    </source>
</evidence>
<dbReference type="EMBL" id="HBFR01003184">
    <property type="protein sequence ID" value="CAD8875011.1"/>
    <property type="molecule type" value="Transcribed_RNA"/>
</dbReference>
<dbReference type="SUPFAM" id="SSF160059">
    <property type="entry name" value="PriA/YqbF domain"/>
    <property type="match status" value="1"/>
</dbReference>
<dbReference type="InterPro" id="IPR007257">
    <property type="entry name" value="GINS_Psf2"/>
</dbReference>